<evidence type="ECO:0000256" key="3">
    <source>
        <dbReference type="ARBA" id="ARBA00023125"/>
    </source>
</evidence>
<dbReference type="PRINTS" id="PR00040">
    <property type="entry name" value="HTHMERR"/>
</dbReference>
<dbReference type="SMART" id="SM00422">
    <property type="entry name" value="HTH_MERR"/>
    <property type="match status" value="1"/>
</dbReference>
<dbReference type="InterPro" id="IPR000551">
    <property type="entry name" value="MerR-type_HTH_dom"/>
</dbReference>
<keyword evidence="1" id="KW-0678">Repressor</keyword>
<evidence type="ECO:0000313" key="6">
    <source>
        <dbReference type="EMBL" id="UUY03032.1"/>
    </source>
</evidence>
<keyword evidence="2" id="KW-0805">Transcription regulation</keyword>
<dbReference type="InterPro" id="IPR047057">
    <property type="entry name" value="MerR_fam"/>
</dbReference>
<dbReference type="SUPFAM" id="SSF46955">
    <property type="entry name" value="Putative DNA-binding domain"/>
    <property type="match status" value="1"/>
</dbReference>
<evidence type="ECO:0000259" key="5">
    <source>
        <dbReference type="PROSITE" id="PS50937"/>
    </source>
</evidence>
<dbReference type="Proteomes" id="UP001058860">
    <property type="component" value="Chromosome"/>
</dbReference>
<dbReference type="EMBL" id="CP088295">
    <property type="protein sequence ID" value="UUY03032.1"/>
    <property type="molecule type" value="Genomic_DNA"/>
</dbReference>
<evidence type="ECO:0000313" key="7">
    <source>
        <dbReference type="Proteomes" id="UP001058860"/>
    </source>
</evidence>
<evidence type="ECO:0000256" key="4">
    <source>
        <dbReference type="ARBA" id="ARBA00023163"/>
    </source>
</evidence>
<sequence>MRGAGHVSVQNGNRGHACTVDPQVDLRSRGMDDKPMRIGQIADAAGVRVSLIRYYEAIGLLPEADRVSGQRRYDQSVLRRLAVIDVAQRAGLSLDEIKDLVDHDNDPMSAHLRELAARMLPEIDALIDRAQRVRGWLQDASGCGCARIDDCALFDDVDLPSAKDAAALTVTRVEGMPARAARA</sequence>
<proteinExistence type="predicted"/>
<protein>
    <submittedName>
        <fullName evidence="6">MerR family transcriptional regulator</fullName>
    </submittedName>
</protein>
<name>A0ABY5PEI8_9ACTN</name>
<dbReference type="Gene3D" id="1.10.1660.10">
    <property type="match status" value="1"/>
</dbReference>
<reference evidence="7" key="1">
    <citation type="submission" date="2021-11" db="EMBL/GenBank/DDBJ databases">
        <title>Cultivation dependent microbiological survey of springs from the worlds oldest radium mine currently devoted to the extraction of radon-saturated water.</title>
        <authorList>
            <person name="Kapinusova G."/>
            <person name="Smrhova T."/>
            <person name="Strejcek M."/>
            <person name="Suman J."/>
            <person name="Jani K."/>
            <person name="Pajer P."/>
            <person name="Uhlik O."/>
        </authorList>
    </citation>
    <scope>NUCLEOTIDE SEQUENCE [LARGE SCALE GENOMIC DNA]</scope>
    <source>
        <strain evidence="7">J379</strain>
    </source>
</reference>
<evidence type="ECO:0000256" key="1">
    <source>
        <dbReference type="ARBA" id="ARBA00022491"/>
    </source>
</evidence>
<dbReference type="InterPro" id="IPR009061">
    <property type="entry name" value="DNA-bd_dom_put_sf"/>
</dbReference>
<keyword evidence="4" id="KW-0804">Transcription</keyword>
<organism evidence="6 7">
    <name type="scientific">Svornostia abyssi</name>
    <dbReference type="NCBI Taxonomy" id="2898438"/>
    <lineage>
        <taxon>Bacteria</taxon>
        <taxon>Bacillati</taxon>
        <taxon>Actinomycetota</taxon>
        <taxon>Thermoleophilia</taxon>
        <taxon>Solirubrobacterales</taxon>
        <taxon>Baekduiaceae</taxon>
        <taxon>Svornostia</taxon>
    </lineage>
</organism>
<dbReference type="PROSITE" id="PS50937">
    <property type="entry name" value="HTH_MERR_2"/>
    <property type="match status" value="1"/>
</dbReference>
<accession>A0ABY5PEI8</accession>
<keyword evidence="7" id="KW-1185">Reference proteome</keyword>
<gene>
    <name evidence="6" type="ORF">LRS13_20500</name>
</gene>
<evidence type="ECO:0000256" key="2">
    <source>
        <dbReference type="ARBA" id="ARBA00023015"/>
    </source>
</evidence>
<keyword evidence="3" id="KW-0238">DNA-binding</keyword>
<feature type="domain" description="HTH merR-type" evidence="5">
    <location>
        <begin position="35"/>
        <end position="103"/>
    </location>
</feature>
<dbReference type="PANTHER" id="PTHR30204:SF69">
    <property type="entry name" value="MERR-FAMILY TRANSCRIPTIONAL REGULATOR"/>
    <property type="match status" value="1"/>
</dbReference>
<dbReference type="RefSeq" id="WP_353863547.1">
    <property type="nucleotide sequence ID" value="NZ_CP088295.1"/>
</dbReference>
<dbReference type="Pfam" id="PF13411">
    <property type="entry name" value="MerR_1"/>
    <property type="match status" value="1"/>
</dbReference>
<dbReference type="PANTHER" id="PTHR30204">
    <property type="entry name" value="REDOX-CYCLING DRUG-SENSING TRANSCRIPTIONAL ACTIVATOR SOXR"/>
    <property type="match status" value="1"/>
</dbReference>